<sequence length="128" mass="14481">MWCDCFAKDFLGLGKGGLQLTWAKPGPSRVQTTPAFVLELFSVLWTGPNKKNSTSNSQQLLVSNIPGDLPTQWFCSRRSLRGRQLTCFDLCLAVVCWELWKQRNTRIFNDRSTRSDEPGKGVLDTVKL</sequence>
<reference evidence="1" key="1">
    <citation type="submission" date="2020-07" db="EMBL/GenBank/DDBJ databases">
        <authorList>
            <person name="Lin J."/>
        </authorList>
    </citation>
    <scope>NUCLEOTIDE SEQUENCE</scope>
</reference>
<dbReference type="EMBL" id="LR862146">
    <property type="protein sequence ID" value="CAD1827575.1"/>
    <property type="molecule type" value="Genomic_DNA"/>
</dbReference>
<protein>
    <submittedName>
        <fullName evidence="1">Uncharacterized protein</fullName>
    </submittedName>
</protein>
<proteinExistence type="predicted"/>
<dbReference type="AlphaFoldDB" id="A0A6V7P9S3"/>
<name>A0A6V7P9S3_ANACO</name>
<gene>
    <name evidence="1" type="ORF">CB5_LOCUS10786</name>
</gene>
<accession>A0A6V7P9S3</accession>
<organism evidence="1">
    <name type="scientific">Ananas comosus var. bracteatus</name>
    <name type="common">red pineapple</name>
    <dbReference type="NCBI Taxonomy" id="296719"/>
    <lineage>
        <taxon>Eukaryota</taxon>
        <taxon>Viridiplantae</taxon>
        <taxon>Streptophyta</taxon>
        <taxon>Embryophyta</taxon>
        <taxon>Tracheophyta</taxon>
        <taxon>Spermatophyta</taxon>
        <taxon>Magnoliopsida</taxon>
        <taxon>Liliopsida</taxon>
        <taxon>Poales</taxon>
        <taxon>Bromeliaceae</taxon>
        <taxon>Bromelioideae</taxon>
        <taxon>Ananas</taxon>
    </lineage>
</organism>
<evidence type="ECO:0000313" key="1">
    <source>
        <dbReference type="EMBL" id="CAD1827575.1"/>
    </source>
</evidence>